<evidence type="ECO:0000313" key="3">
    <source>
        <dbReference type="Proteomes" id="UP000245252"/>
    </source>
</evidence>
<dbReference type="Proteomes" id="UP000245252">
    <property type="component" value="Unassembled WGS sequence"/>
</dbReference>
<name>A0A2U2DGX3_9HYPH</name>
<evidence type="ECO:0000313" key="2">
    <source>
        <dbReference type="EMBL" id="PWE52491.1"/>
    </source>
</evidence>
<organism evidence="2 3">
    <name type="scientific">Metarhizobium album</name>
    <dbReference type="NCBI Taxonomy" id="2182425"/>
    <lineage>
        <taxon>Bacteria</taxon>
        <taxon>Pseudomonadati</taxon>
        <taxon>Pseudomonadota</taxon>
        <taxon>Alphaproteobacteria</taxon>
        <taxon>Hyphomicrobiales</taxon>
        <taxon>Rhizobiaceae</taxon>
        <taxon>Metarhizobium</taxon>
    </lineage>
</organism>
<gene>
    <name evidence="2" type="ORF">DEM27_30405</name>
</gene>
<comment type="caution">
    <text evidence="2">The sequence shown here is derived from an EMBL/GenBank/DDBJ whole genome shotgun (WGS) entry which is preliminary data.</text>
</comment>
<accession>A0A2U2DGX3</accession>
<protein>
    <submittedName>
        <fullName evidence="2">Uncharacterized protein</fullName>
    </submittedName>
</protein>
<reference evidence="2 3" key="1">
    <citation type="submission" date="2018-05" db="EMBL/GenBank/DDBJ databases">
        <title>The draft genome of strain NS-104.</title>
        <authorList>
            <person name="Hang P."/>
            <person name="Jiang J."/>
        </authorList>
    </citation>
    <scope>NUCLEOTIDE SEQUENCE [LARGE SCALE GENOMIC DNA]</scope>
    <source>
        <strain evidence="2 3">NS-104</strain>
    </source>
</reference>
<dbReference type="EMBL" id="QFBC01000024">
    <property type="protein sequence ID" value="PWE52491.1"/>
    <property type="molecule type" value="Genomic_DNA"/>
</dbReference>
<evidence type="ECO:0000256" key="1">
    <source>
        <dbReference type="SAM" id="MobiDB-lite"/>
    </source>
</evidence>
<feature type="region of interest" description="Disordered" evidence="1">
    <location>
        <begin position="1"/>
        <end position="45"/>
    </location>
</feature>
<dbReference type="AlphaFoldDB" id="A0A2U2DGX3"/>
<keyword evidence="3" id="KW-1185">Reference proteome</keyword>
<proteinExistence type="predicted"/>
<feature type="region of interest" description="Disordered" evidence="1">
    <location>
        <begin position="99"/>
        <end position="143"/>
    </location>
</feature>
<sequence length="143" mass="15610">MAEHGGVAELIQPGQKLRERTRRQRAIDMAAQESDRHSGIVRGDGMADRQCRIALRGKPGCRTTVQNDPLGGRQPAQQEFAEEIMIAEPVSARVEPVEEKITPAGPDPAAPRCRSDRTARRTRGQIAVPAPRWRSGSPRISGG</sequence>